<feature type="domain" description="DUF2157" evidence="2">
    <location>
        <begin position="15"/>
        <end position="127"/>
    </location>
</feature>
<keyword evidence="4" id="KW-1185">Reference proteome</keyword>
<dbReference type="EMBL" id="JACHDO010000001">
    <property type="protein sequence ID" value="MBB5489384.1"/>
    <property type="molecule type" value="Genomic_DNA"/>
</dbReference>
<sequence>MEARDGARAEALRGLVEQGVIDRGQADAVAAALEAAEGGSETKSRWAEVLGYVGGGLVLAAVATFMATAWDVLDAGVRITLLAVVAAVLVGAGVAMAGGRSLLLRSADTAPVRRRIGGALFALASLSAAFAVAEAMEEALPAEFVPSASTWASAAGLAVAVTAYALLRSAPGLVAVWGMSAFLVGFGVQEVVYELVGSDSGSGFSSSGWQTASSAAGAGLLLLGVVGIALAVVGVLREPGTAVGLGAVTSYTGALMLETPVNHVAELAVTAGLFTLFALWRSTARGPASALVFGVLAATVAVPRLVWELTGGEVSAAGVLLVAGAVLLVTSAVGIRLRQRAAAEPASPRAAPDAP</sequence>
<dbReference type="Proteomes" id="UP000579647">
    <property type="component" value="Unassembled WGS sequence"/>
</dbReference>
<accession>A0A840W090</accession>
<keyword evidence="1" id="KW-0812">Transmembrane</keyword>
<evidence type="ECO:0000259" key="2">
    <source>
        <dbReference type="Pfam" id="PF09925"/>
    </source>
</evidence>
<gene>
    <name evidence="3" type="ORF">HNR07_000521</name>
</gene>
<feature type="transmembrane region" description="Helical" evidence="1">
    <location>
        <begin position="212"/>
        <end position="233"/>
    </location>
</feature>
<feature type="transmembrane region" description="Helical" evidence="1">
    <location>
        <begin position="118"/>
        <end position="136"/>
    </location>
</feature>
<feature type="transmembrane region" description="Helical" evidence="1">
    <location>
        <begin position="174"/>
        <end position="192"/>
    </location>
</feature>
<feature type="transmembrane region" description="Helical" evidence="1">
    <location>
        <begin position="287"/>
        <end position="307"/>
    </location>
</feature>
<protein>
    <submittedName>
        <fullName evidence="3">Putative membrane protein</fullName>
    </submittedName>
</protein>
<reference evidence="3 4" key="1">
    <citation type="submission" date="2020-08" db="EMBL/GenBank/DDBJ databases">
        <title>Sequencing the genomes of 1000 actinobacteria strains.</title>
        <authorList>
            <person name="Klenk H.-P."/>
        </authorList>
    </citation>
    <scope>NUCLEOTIDE SEQUENCE [LARGE SCALE GENOMIC DNA]</scope>
    <source>
        <strain evidence="3 4">DSM 44598</strain>
    </source>
</reference>
<dbReference type="Pfam" id="PF09925">
    <property type="entry name" value="DUF2157"/>
    <property type="match status" value="1"/>
</dbReference>
<evidence type="ECO:0000313" key="3">
    <source>
        <dbReference type="EMBL" id="MBB5489384.1"/>
    </source>
</evidence>
<evidence type="ECO:0000256" key="1">
    <source>
        <dbReference type="SAM" id="Phobius"/>
    </source>
</evidence>
<comment type="caution">
    <text evidence="3">The sequence shown here is derived from an EMBL/GenBank/DDBJ whole genome shotgun (WGS) entry which is preliminary data.</text>
</comment>
<dbReference type="AlphaFoldDB" id="A0A840W090"/>
<feature type="transmembrane region" description="Helical" evidence="1">
    <location>
        <begin position="240"/>
        <end position="257"/>
    </location>
</feature>
<feature type="transmembrane region" description="Helical" evidence="1">
    <location>
        <begin position="263"/>
        <end position="280"/>
    </location>
</feature>
<dbReference type="RefSeq" id="WP_184361425.1">
    <property type="nucleotide sequence ID" value="NZ_BAAAKM010000010.1"/>
</dbReference>
<feature type="transmembrane region" description="Helical" evidence="1">
    <location>
        <begin position="49"/>
        <end position="70"/>
    </location>
</feature>
<keyword evidence="1" id="KW-0472">Membrane</keyword>
<feature type="transmembrane region" description="Helical" evidence="1">
    <location>
        <begin position="313"/>
        <end position="335"/>
    </location>
</feature>
<evidence type="ECO:0000313" key="4">
    <source>
        <dbReference type="Proteomes" id="UP000579647"/>
    </source>
</evidence>
<name>A0A840W090_9ACTN</name>
<keyword evidence="1" id="KW-1133">Transmembrane helix</keyword>
<dbReference type="InterPro" id="IPR018677">
    <property type="entry name" value="DUF2157"/>
</dbReference>
<feature type="transmembrane region" description="Helical" evidence="1">
    <location>
        <begin position="76"/>
        <end position="97"/>
    </location>
</feature>
<proteinExistence type="predicted"/>
<organism evidence="3 4">
    <name type="scientific">Nocardiopsis metallicus</name>
    <dbReference type="NCBI Taxonomy" id="179819"/>
    <lineage>
        <taxon>Bacteria</taxon>
        <taxon>Bacillati</taxon>
        <taxon>Actinomycetota</taxon>
        <taxon>Actinomycetes</taxon>
        <taxon>Streptosporangiales</taxon>
        <taxon>Nocardiopsidaceae</taxon>
        <taxon>Nocardiopsis</taxon>
    </lineage>
</organism>
<feature type="transmembrane region" description="Helical" evidence="1">
    <location>
        <begin position="148"/>
        <end position="167"/>
    </location>
</feature>